<name>A0ACB9MRF0_9MYRT</name>
<dbReference type="EMBL" id="CM042888">
    <property type="protein sequence ID" value="KAI4326029.1"/>
    <property type="molecule type" value="Genomic_DNA"/>
</dbReference>
<accession>A0ACB9MRF0</accession>
<sequence length="283" mass="30729">MPAICEVGSWGFGVTSEGLKGLKGKLGLGIGAGNVVRFEARGKRNVGQVLALERGGMRQHVNGKGDGSQGENLHQISTVGNSTNIKWHCCSVGKLDREGLLNQKGCVIWITGLSGSGKSTLACALSRELHSRGKLTYVLDGDNVRHGLNSDLTFKPEDRAENIRRIGEVAKLFSDAGIICIASLISPYRKDRAACRALLPEGDFIEVFLDVPIHVCEQRDPKGLYKLARAGKIRGFTGIDDAYEPPVSCEIVLKEEGREATPPRELAEQVISYLYEKGYLHAQ</sequence>
<comment type="caution">
    <text evidence="1">The sequence shown here is derived from an EMBL/GenBank/DDBJ whole genome shotgun (WGS) entry which is preliminary data.</text>
</comment>
<keyword evidence="2" id="KW-1185">Reference proteome</keyword>
<proteinExistence type="predicted"/>
<organism evidence="1 2">
    <name type="scientific">Melastoma candidum</name>
    <dbReference type="NCBI Taxonomy" id="119954"/>
    <lineage>
        <taxon>Eukaryota</taxon>
        <taxon>Viridiplantae</taxon>
        <taxon>Streptophyta</taxon>
        <taxon>Embryophyta</taxon>
        <taxon>Tracheophyta</taxon>
        <taxon>Spermatophyta</taxon>
        <taxon>Magnoliopsida</taxon>
        <taxon>eudicotyledons</taxon>
        <taxon>Gunneridae</taxon>
        <taxon>Pentapetalae</taxon>
        <taxon>rosids</taxon>
        <taxon>malvids</taxon>
        <taxon>Myrtales</taxon>
        <taxon>Melastomataceae</taxon>
        <taxon>Melastomatoideae</taxon>
        <taxon>Melastomateae</taxon>
        <taxon>Melastoma</taxon>
    </lineage>
</organism>
<gene>
    <name evidence="1" type="ORF">MLD38_031385</name>
</gene>
<dbReference type="Proteomes" id="UP001057402">
    <property type="component" value="Chromosome 9"/>
</dbReference>
<evidence type="ECO:0000313" key="1">
    <source>
        <dbReference type="EMBL" id="KAI4326029.1"/>
    </source>
</evidence>
<protein>
    <submittedName>
        <fullName evidence="1">Uncharacterized protein</fullName>
    </submittedName>
</protein>
<reference evidence="2" key="1">
    <citation type="journal article" date="2023" name="Front. Plant Sci.">
        <title>Chromosomal-level genome assembly of Melastoma candidum provides insights into trichome evolution.</title>
        <authorList>
            <person name="Zhong Y."/>
            <person name="Wu W."/>
            <person name="Sun C."/>
            <person name="Zou P."/>
            <person name="Liu Y."/>
            <person name="Dai S."/>
            <person name="Zhou R."/>
        </authorList>
    </citation>
    <scope>NUCLEOTIDE SEQUENCE [LARGE SCALE GENOMIC DNA]</scope>
</reference>
<evidence type="ECO:0000313" key="2">
    <source>
        <dbReference type="Proteomes" id="UP001057402"/>
    </source>
</evidence>